<dbReference type="Proteomes" id="UP000094569">
    <property type="component" value="Unassembled WGS sequence"/>
</dbReference>
<protein>
    <submittedName>
        <fullName evidence="2">Uncharacterized protein</fullName>
    </submittedName>
</protein>
<evidence type="ECO:0000313" key="3">
    <source>
        <dbReference type="Proteomes" id="UP000094569"/>
    </source>
</evidence>
<name>A0A1E3B4P5_ASPCR</name>
<evidence type="ECO:0000256" key="1">
    <source>
        <dbReference type="SAM" id="MobiDB-lite"/>
    </source>
</evidence>
<gene>
    <name evidence="2" type="ORF">SI65_08725</name>
</gene>
<reference evidence="2 3" key="1">
    <citation type="journal article" date="2016" name="BMC Genomics">
        <title>Comparative genomic and transcriptomic analyses of the Fuzhuan brick tea-fermentation fungus Aspergillus cristatus.</title>
        <authorList>
            <person name="Ge Y."/>
            <person name="Wang Y."/>
            <person name="Liu Y."/>
            <person name="Tan Y."/>
            <person name="Ren X."/>
            <person name="Zhang X."/>
            <person name="Hyde K.D."/>
            <person name="Liu Y."/>
            <person name="Liu Z."/>
        </authorList>
    </citation>
    <scope>NUCLEOTIDE SEQUENCE [LARGE SCALE GENOMIC DNA]</scope>
    <source>
        <strain evidence="2 3">GZAAS20.1005</strain>
    </source>
</reference>
<feature type="region of interest" description="Disordered" evidence="1">
    <location>
        <begin position="28"/>
        <end position="84"/>
    </location>
</feature>
<organism evidence="2 3">
    <name type="scientific">Aspergillus cristatus</name>
    <name type="common">Chinese Fuzhuan brick tea-fermentation fungus</name>
    <name type="synonym">Eurotium cristatum</name>
    <dbReference type="NCBI Taxonomy" id="573508"/>
    <lineage>
        <taxon>Eukaryota</taxon>
        <taxon>Fungi</taxon>
        <taxon>Dikarya</taxon>
        <taxon>Ascomycota</taxon>
        <taxon>Pezizomycotina</taxon>
        <taxon>Eurotiomycetes</taxon>
        <taxon>Eurotiomycetidae</taxon>
        <taxon>Eurotiales</taxon>
        <taxon>Aspergillaceae</taxon>
        <taxon>Aspergillus</taxon>
        <taxon>Aspergillus subgen. Aspergillus</taxon>
    </lineage>
</organism>
<sequence length="84" mass="8868">MADRPTLLIPQNISAALSQLPKAIIYDSDKDTTTNSSSSSSSEHHRQSSTSSPRGVEYYPPPPPPSPVVGLGASAFPWGVEKSS</sequence>
<evidence type="ECO:0000313" key="2">
    <source>
        <dbReference type="EMBL" id="ODM15884.1"/>
    </source>
</evidence>
<keyword evidence="3" id="KW-1185">Reference proteome</keyword>
<dbReference type="VEuPathDB" id="FungiDB:SI65_08725"/>
<accession>A0A1E3B4P5</accession>
<proteinExistence type="predicted"/>
<dbReference type="EMBL" id="JXNT01000014">
    <property type="protein sequence ID" value="ODM15884.1"/>
    <property type="molecule type" value="Genomic_DNA"/>
</dbReference>
<dbReference type="AlphaFoldDB" id="A0A1E3B4P5"/>
<comment type="caution">
    <text evidence="2">The sequence shown here is derived from an EMBL/GenBank/DDBJ whole genome shotgun (WGS) entry which is preliminary data.</text>
</comment>